<feature type="compositionally biased region" description="Basic and acidic residues" evidence="12">
    <location>
        <begin position="392"/>
        <end position="401"/>
    </location>
</feature>
<dbReference type="NCBIfam" id="TIGR00066">
    <property type="entry name" value="g_glut_trans"/>
    <property type="match status" value="1"/>
</dbReference>
<evidence type="ECO:0000256" key="3">
    <source>
        <dbReference type="ARBA" id="ARBA00009381"/>
    </source>
</evidence>
<dbReference type="InterPro" id="IPR000101">
    <property type="entry name" value="GGT_peptidase"/>
</dbReference>
<feature type="binding site" evidence="10">
    <location>
        <position position="446"/>
    </location>
    <ligand>
        <name>L-glutamate</name>
        <dbReference type="ChEBI" id="CHEBI:29985"/>
    </ligand>
</feature>
<dbReference type="EC" id="3.4.19.13" evidence="11"/>
<comment type="PTM">
    <text evidence="11">Cleaved by autocatalysis into a large and a small subunit.</text>
</comment>
<dbReference type="Gene3D" id="3.60.20.40">
    <property type="match status" value="1"/>
</dbReference>
<reference evidence="14" key="1">
    <citation type="submission" date="2020-12" db="EMBL/GenBank/DDBJ databases">
        <title>Bacterial taxonomy.</title>
        <authorList>
            <person name="Pan X."/>
        </authorList>
    </citation>
    <scope>NUCLEOTIDE SEQUENCE</scope>
    <source>
        <strain evidence="14">M0105</strain>
    </source>
</reference>
<keyword evidence="6 11" id="KW-0865">Zymogen</keyword>
<evidence type="ECO:0000256" key="7">
    <source>
        <dbReference type="ARBA" id="ARBA00023315"/>
    </source>
</evidence>
<evidence type="ECO:0000313" key="15">
    <source>
        <dbReference type="Proteomes" id="UP000655420"/>
    </source>
</evidence>
<evidence type="ECO:0000256" key="13">
    <source>
        <dbReference type="SAM" id="SignalP"/>
    </source>
</evidence>
<accession>A0A8J7M925</accession>
<feature type="binding site" evidence="10">
    <location>
        <begin position="471"/>
        <end position="472"/>
    </location>
    <ligand>
        <name>L-glutamate</name>
        <dbReference type="ChEBI" id="CHEBI:29985"/>
    </ligand>
</feature>
<protein>
    <recommendedName>
        <fullName evidence="11">Glutathione hydrolase proenzyme</fullName>
        <ecNumber evidence="11">2.3.2.2</ecNumber>
        <ecNumber evidence="11">3.4.19.13</ecNumber>
    </recommendedName>
    <component>
        <recommendedName>
            <fullName evidence="11">Glutathione hydrolase large chain</fullName>
        </recommendedName>
    </component>
    <component>
        <recommendedName>
            <fullName evidence="11">Glutathione hydrolase small chain</fullName>
        </recommendedName>
    </component>
</protein>
<dbReference type="InterPro" id="IPR043138">
    <property type="entry name" value="GGT_lsub"/>
</dbReference>
<dbReference type="PRINTS" id="PR01210">
    <property type="entry name" value="GGTRANSPTASE"/>
</dbReference>
<evidence type="ECO:0000313" key="14">
    <source>
        <dbReference type="EMBL" id="MBK0400924.1"/>
    </source>
</evidence>
<dbReference type="UniPathway" id="UPA00204"/>
<evidence type="ECO:0000256" key="4">
    <source>
        <dbReference type="ARBA" id="ARBA00022679"/>
    </source>
</evidence>
<feature type="chain" id="PRO_5035305434" description="Glutathione hydrolase proenzyme" evidence="13">
    <location>
        <begin position="32"/>
        <end position="590"/>
    </location>
</feature>
<dbReference type="GO" id="GO:0036374">
    <property type="term" value="F:glutathione hydrolase activity"/>
    <property type="evidence" value="ECO:0007669"/>
    <property type="project" value="UniProtKB-UniRule"/>
</dbReference>
<feature type="active site" description="Nucleophile" evidence="9">
    <location>
        <position position="406"/>
    </location>
</feature>
<name>A0A8J7M925_9RHOB</name>
<evidence type="ECO:0000256" key="12">
    <source>
        <dbReference type="SAM" id="MobiDB-lite"/>
    </source>
</evidence>
<evidence type="ECO:0000256" key="10">
    <source>
        <dbReference type="PIRSR" id="PIRSR600101-2"/>
    </source>
</evidence>
<dbReference type="SUPFAM" id="SSF56235">
    <property type="entry name" value="N-terminal nucleophile aminohydrolases (Ntn hydrolases)"/>
    <property type="match status" value="1"/>
</dbReference>
<comment type="similarity">
    <text evidence="3 11">Belongs to the gamma-glutamyltransferase family.</text>
</comment>
<dbReference type="InterPro" id="IPR029055">
    <property type="entry name" value="Ntn_hydrolases_N"/>
</dbReference>
<feature type="region of interest" description="Disordered" evidence="12">
    <location>
        <begin position="379"/>
        <end position="405"/>
    </location>
</feature>
<dbReference type="AlphaFoldDB" id="A0A8J7M925"/>
<feature type="signal peptide" evidence="13">
    <location>
        <begin position="1"/>
        <end position="31"/>
    </location>
</feature>
<keyword evidence="7 11" id="KW-0012">Acyltransferase</keyword>
<evidence type="ECO:0000256" key="11">
    <source>
        <dbReference type="RuleBase" id="RU368036"/>
    </source>
</evidence>
<keyword evidence="5 11" id="KW-0378">Hydrolase</keyword>
<comment type="catalytic activity">
    <reaction evidence="2 11">
        <text>glutathione + H2O = L-cysteinylglycine + L-glutamate</text>
        <dbReference type="Rhea" id="RHEA:28807"/>
        <dbReference type="ChEBI" id="CHEBI:15377"/>
        <dbReference type="ChEBI" id="CHEBI:29985"/>
        <dbReference type="ChEBI" id="CHEBI:57925"/>
        <dbReference type="ChEBI" id="CHEBI:61694"/>
        <dbReference type="EC" id="3.4.19.13"/>
    </reaction>
</comment>
<dbReference type="GO" id="GO:0006750">
    <property type="term" value="P:glutathione biosynthetic process"/>
    <property type="evidence" value="ECO:0007669"/>
    <property type="project" value="UniProtKB-KW"/>
</dbReference>
<evidence type="ECO:0000256" key="9">
    <source>
        <dbReference type="PIRSR" id="PIRSR600101-1"/>
    </source>
</evidence>
<dbReference type="InterPro" id="IPR051792">
    <property type="entry name" value="GGT_bact"/>
</dbReference>
<evidence type="ECO:0000256" key="5">
    <source>
        <dbReference type="ARBA" id="ARBA00022801"/>
    </source>
</evidence>
<dbReference type="Pfam" id="PF01019">
    <property type="entry name" value="G_glu_transpept"/>
    <property type="match status" value="1"/>
</dbReference>
<feature type="binding site" evidence="10">
    <location>
        <position position="118"/>
    </location>
    <ligand>
        <name>L-glutamate</name>
        <dbReference type="ChEBI" id="CHEBI:29985"/>
    </ligand>
</feature>
<dbReference type="PANTHER" id="PTHR43199:SF1">
    <property type="entry name" value="GLUTATHIONE HYDROLASE PROENZYME"/>
    <property type="match status" value="1"/>
</dbReference>
<comment type="pathway">
    <text evidence="11">Sulfur metabolism; glutathione metabolism.</text>
</comment>
<comment type="catalytic activity">
    <reaction evidence="8 11">
        <text>an N-terminal (5-L-glutamyl)-[peptide] + an alpha-amino acid = 5-L-glutamyl amino acid + an N-terminal L-alpha-aminoacyl-[peptide]</text>
        <dbReference type="Rhea" id="RHEA:23904"/>
        <dbReference type="Rhea" id="RHEA-COMP:9780"/>
        <dbReference type="Rhea" id="RHEA-COMP:9795"/>
        <dbReference type="ChEBI" id="CHEBI:77644"/>
        <dbReference type="ChEBI" id="CHEBI:78597"/>
        <dbReference type="ChEBI" id="CHEBI:78599"/>
        <dbReference type="ChEBI" id="CHEBI:78608"/>
        <dbReference type="EC" id="2.3.2.2"/>
    </reaction>
</comment>
<dbReference type="InterPro" id="IPR043137">
    <property type="entry name" value="GGT_ssub_C"/>
</dbReference>
<gene>
    <name evidence="14" type="primary">ggt</name>
    <name evidence="14" type="ORF">H0I76_17125</name>
</gene>
<dbReference type="GO" id="GO:0006751">
    <property type="term" value="P:glutathione catabolic process"/>
    <property type="evidence" value="ECO:0007669"/>
    <property type="project" value="UniProtKB-UniRule"/>
</dbReference>
<keyword evidence="11" id="KW-0317">Glutathione biosynthesis</keyword>
<dbReference type="GO" id="GO:0103068">
    <property type="term" value="F:leukotriene C4 gamma-glutamyl transferase activity"/>
    <property type="evidence" value="ECO:0007669"/>
    <property type="project" value="UniProtKB-EC"/>
</dbReference>
<comment type="catalytic activity">
    <reaction evidence="1 11">
        <text>an S-substituted glutathione + H2O = an S-substituted L-cysteinylglycine + L-glutamate</text>
        <dbReference type="Rhea" id="RHEA:59468"/>
        <dbReference type="ChEBI" id="CHEBI:15377"/>
        <dbReference type="ChEBI" id="CHEBI:29985"/>
        <dbReference type="ChEBI" id="CHEBI:90779"/>
        <dbReference type="ChEBI" id="CHEBI:143103"/>
        <dbReference type="EC" id="3.4.19.13"/>
    </reaction>
</comment>
<sequence>MTTRRTRSALRRLCGVALALCLAAPALPAAAQTRADPETASPRIAAPLARASRHMIAAAHPLAAEAGLEMLRRAGSAADAAIAALLVLNVVEPQSSGLGGGAFALVHGGGALTSFDARETAPMSATPELFIEGGETLGFLDAVASGHSVGVPGLPRLMAVLHARYGRLPWAELFAPATALARDGFPVSPRLAASVQAFADRLAASEAAAVFLPDGAPLAAGTLLRQPALADTLARLASDGADAFYGGPLADEIVASVAREPRPGGLTVEDIAAYEVIERAPVCIDYHEAWRVCGMGPPSSGATTVGQILGLMDRAGTRGLRLDGTLLWHHFAEASRLAYADRARYLADPDQIRVPLRGLMDDGYLRGRAKMIPRFAASTGEAEAGTPPWRESALHAPDRQLGRPGTTHLSVVDGEGLALSITASIETAFGSGRMAGGFLLNNQLTDFSFRPVGKDGAPIVNAPGPGKRPRSSMAPTIVYRLGELDTPAVIAGSPGGSRIPEYVAGALVAILDHGLDPAAAAARGHVSQRNLDAVVLEAGAHDPALVAGLEAMGHTVEEAEMTSGLHIITRTADGWEGGADPRREGVALGD</sequence>
<proteinExistence type="inferred from homology"/>
<evidence type="ECO:0000256" key="2">
    <source>
        <dbReference type="ARBA" id="ARBA00001089"/>
    </source>
</evidence>
<dbReference type="Gene3D" id="1.10.246.130">
    <property type="match status" value="1"/>
</dbReference>
<feature type="binding site" evidence="10">
    <location>
        <position position="496"/>
    </location>
    <ligand>
        <name>L-glutamate</name>
        <dbReference type="ChEBI" id="CHEBI:29985"/>
    </ligand>
</feature>
<comment type="caution">
    <text evidence="14">The sequence shown here is derived from an EMBL/GenBank/DDBJ whole genome shotgun (WGS) entry which is preliminary data.</text>
</comment>
<dbReference type="EC" id="2.3.2.2" evidence="11"/>
<evidence type="ECO:0000256" key="6">
    <source>
        <dbReference type="ARBA" id="ARBA00023145"/>
    </source>
</evidence>
<keyword evidence="4 11" id="KW-0808">Transferase</keyword>
<dbReference type="RefSeq" id="WP_200612750.1">
    <property type="nucleotide sequence ID" value="NZ_JAEHHL010000012.1"/>
</dbReference>
<keyword evidence="15" id="KW-1185">Reference proteome</keyword>
<organism evidence="14 15">
    <name type="scientific">Thermohalobaculum xanthum</name>
    <dbReference type="NCBI Taxonomy" id="2753746"/>
    <lineage>
        <taxon>Bacteria</taxon>
        <taxon>Pseudomonadati</taxon>
        <taxon>Pseudomonadota</taxon>
        <taxon>Alphaproteobacteria</taxon>
        <taxon>Rhodobacterales</taxon>
        <taxon>Paracoccaceae</taxon>
        <taxon>Thermohalobaculum</taxon>
    </lineage>
</organism>
<dbReference type="EMBL" id="JAEHHL010000012">
    <property type="protein sequence ID" value="MBK0400924.1"/>
    <property type="molecule type" value="Genomic_DNA"/>
</dbReference>
<dbReference type="PANTHER" id="PTHR43199">
    <property type="entry name" value="GLUTATHIONE HYDROLASE"/>
    <property type="match status" value="1"/>
</dbReference>
<dbReference type="Proteomes" id="UP000655420">
    <property type="component" value="Unassembled WGS sequence"/>
</dbReference>
<keyword evidence="13" id="KW-0732">Signal</keyword>
<evidence type="ECO:0000256" key="1">
    <source>
        <dbReference type="ARBA" id="ARBA00001049"/>
    </source>
</evidence>
<evidence type="ECO:0000256" key="8">
    <source>
        <dbReference type="ARBA" id="ARBA00047417"/>
    </source>
</evidence>
<comment type="subunit">
    <text evidence="11">This enzyme consists of two polypeptide chains, which are synthesized in precursor form from a single polypeptide.</text>
</comment>